<evidence type="ECO:0000313" key="3">
    <source>
        <dbReference type="Proteomes" id="UP000694403"/>
    </source>
</evidence>
<name>A0A8C3SQQ7_CHESE</name>
<feature type="compositionally biased region" description="Polar residues" evidence="1">
    <location>
        <begin position="189"/>
        <end position="199"/>
    </location>
</feature>
<organism evidence="2 3">
    <name type="scientific">Chelydra serpentina</name>
    <name type="common">Snapping turtle</name>
    <name type="synonym">Testudo serpentina</name>
    <dbReference type="NCBI Taxonomy" id="8475"/>
    <lineage>
        <taxon>Eukaryota</taxon>
        <taxon>Metazoa</taxon>
        <taxon>Chordata</taxon>
        <taxon>Craniata</taxon>
        <taxon>Vertebrata</taxon>
        <taxon>Euteleostomi</taxon>
        <taxon>Archelosauria</taxon>
        <taxon>Testudinata</taxon>
        <taxon>Testudines</taxon>
        <taxon>Cryptodira</taxon>
        <taxon>Durocryptodira</taxon>
        <taxon>Americhelydia</taxon>
        <taxon>Chelydroidea</taxon>
        <taxon>Chelydridae</taxon>
        <taxon>Chelydra</taxon>
    </lineage>
</organism>
<protein>
    <submittedName>
        <fullName evidence="2">Uncharacterized protein</fullName>
    </submittedName>
</protein>
<accession>A0A8C3SQQ7</accession>
<feature type="region of interest" description="Disordered" evidence="1">
    <location>
        <begin position="106"/>
        <end position="351"/>
    </location>
</feature>
<keyword evidence="3" id="KW-1185">Reference proteome</keyword>
<feature type="compositionally biased region" description="Low complexity" evidence="1">
    <location>
        <begin position="269"/>
        <end position="281"/>
    </location>
</feature>
<reference evidence="2" key="1">
    <citation type="submission" date="2025-08" db="UniProtKB">
        <authorList>
            <consortium name="Ensembl"/>
        </authorList>
    </citation>
    <scope>IDENTIFICATION</scope>
</reference>
<proteinExistence type="predicted"/>
<feature type="compositionally biased region" description="Acidic residues" evidence="1">
    <location>
        <begin position="138"/>
        <end position="153"/>
    </location>
</feature>
<evidence type="ECO:0000313" key="2">
    <source>
        <dbReference type="Ensembl" id="ENSCSRP00000017476.1"/>
    </source>
</evidence>
<feature type="region of interest" description="Disordered" evidence="1">
    <location>
        <begin position="1"/>
        <end position="37"/>
    </location>
</feature>
<feature type="region of interest" description="Disordered" evidence="1">
    <location>
        <begin position="62"/>
        <end position="94"/>
    </location>
</feature>
<evidence type="ECO:0000256" key="1">
    <source>
        <dbReference type="SAM" id="MobiDB-lite"/>
    </source>
</evidence>
<reference evidence="2" key="2">
    <citation type="submission" date="2025-09" db="UniProtKB">
        <authorList>
            <consortium name="Ensembl"/>
        </authorList>
    </citation>
    <scope>IDENTIFICATION</scope>
</reference>
<dbReference type="Proteomes" id="UP000694403">
    <property type="component" value="Unplaced"/>
</dbReference>
<dbReference type="Ensembl" id="ENSCSRT00000018280.1">
    <property type="protein sequence ID" value="ENSCSRP00000017476.1"/>
    <property type="gene ID" value="ENSCSRG00000013436.1"/>
</dbReference>
<dbReference type="AlphaFoldDB" id="A0A8C3SQQ7"/>
<feature type="compositionally biased region" description="Polar residues" evidence="1">
    <location>
        <begin position="257"/>
        <end position="268"/>
    </location>
</feature>
<feature type="compositionally biased region" description="Basic and acidic residues" evidence="1">
    <location>
        <begin position="201"/>
        <end position="221"/>
    </location>
</feature>
<sequence>MATSASSYPWLADSWPAPNLLRSGTAKEPGCTELRDPTERYYNEAGISSYLAQTEKFGAGASDGPIYSTIDPASDEMRTFNGPQPGPSSGQNSCLVPVSLVAKMGKAKSMGKPVKTPSLNWTELLPPPPPASELSQYAEEEEEEEEEDAEAEEWCPPLPERTYLTETVQEGPCPPPPPRGDVPSPAHSYGQQSTATLTPSPRDETRAAEDIPRLHHFEIPHLPRAPSPPLTQSDPNLNALAEGADGHTPRHGHRRNLSQTPAHSAENVSSPSPGERSPGGPCARPEELTPPLPARPGAAAGAGGDRWLRQQRAFRAELGGQRARHWGHGPSARPAAPGGGRSGAHAAFADR</sequence>